<feature type="domain" description="O-acyltransferase WSD1 C-terminal" evidence="13">
    <location>
        <begin position="319"/>
        <end position="451"/>
    </location>
</feature>
<evidence type="ECO:0000256" key="7">
    <source>
        <dbReference type="ARBA" id="ARBA00022798"/>
    </source>
</evidence>
<gene>
    <name evidence="14" type="ORF">HGA05_07970</name>
</gene>
<evidence type="ECO:0000313" key="14">
    <source>
        <dbReference type="EMBL" id="NKY01504.1"/>
    </source>
</evidence>
<dbReference type="Gene3D" id="3.30.559.30">
    <property type="entry name" value="Nonribosomal peptide synthetase, condensation domain"/>
    <property type="match status" value="1"/>
</dbReference>
<keyword evidence="9" id="KW-0012">Acyltransferase</keyword>
<dbReference type="InterPro" id="IPR004255">
    <property type="entry name" value="O-acyltransferase_WSD1_N"/>
</dbReference>
<keyword evidence="7" id="KW-0319">Glycerol metabolism</keyword>
<dbReference type="GO" id="GO:0005886">
    <property type="term" value="C:plasma membrane"/>
    <property type="evidence" value="ECO:0007669"/>
    <property type="project" value="TreeGrafter"/>
</dbReference>
<dbReference type="Pfam" id="PF03007">
    <property type="entry name" value="WS_DGAT_cat"/>
    <property type="match status" value="1"/>
</dbReference>
<evidence type="ECO:0000256" key="9">
    <source>
        <dbReference type="ARBA" id="ARBA00023315"/>
    </source>
</evidence>
<dbReference type="EMBL" id="JAAXPC010000004">
    <property type="protein sequence ID" value="NKY01504.1"/>
    <property type="molecule type" value="Genomic_DNA"/>
</dbReference>
<comment type="pathway">
    <text evidence="1">Glycerolipid metabolism; triacylglycerol biosynthesis.</text>
</comment>
<keyword evidence="5" id="KW-0444">Lipid biosynthesis</keyword>
<evidence type="ECO:0000256" key="8">
    <source>
        <dbReference type="ARBA" id="ARBA00023098"/>
    </source>
</evidence>
<evidence type="ECO:0000256" key="4">
    <source>
        <dbReference type="ARBA" id="ARBA00013244"/>
    </source>
</evidence>
<evidence type="ECO:0000256" key="5">
    <source>
        <dbReference type="ARBA" id="ARBA00022516"/>
    </source>
</evidence>
<dbReference type="InterPro" id="IPR009721">
    <property type="entry name" value="O-acyltransferase_WSD1_C"/>
</dbReference>
<evidence type="ECO:0000256" key="6">
    <source>
        <dbReference type="ARBA" id="ARBA00022679"/>
    </source>
</evidence>
<dbReference type="GO" id="GO:0004144">
    <property type="term" value="F:diacylglycerol O-acyltransferase activity"/>
    <property type="evidence" value="ECO:0007669"/>
    <property type="project" value="UniProtKB-EC"/>
</dbReference>
<dbReference type="GO" id="GO:0071731">
    <property type="term" value="P:response to nitric oxide"/>
    <property type="evidence" value="ECO:0007669"/>
    <property type="project" value="TreeGrafter"/>
</dbReference>
<dbReference type="GO" id="GO:0019432">
    <property type="term" value="P:triglyceride biosynthetic process"/>
    <property type="evidence" value="ECO:0007669"/>
    <property type="project" value="UniProtKB-UniPathway"/>
</dbReference>
<dbReference type="PANTHER" id="PTHR31650">
    <property type="entry name" value="O-ACYLTRANSFERASE (WSD1-LIKE) FAMILY PROTEIN"/>
    <property type="match status" value="1"/>
</dbReference>
<organism evidence="14 15">
    <name type="scientific">Gordonia polyisoprenivorans</name>
    <dbReference type="NCBI Taxonomy" id="84595"/>
    <lineage>
        <taxon>Bacteria</taxon>
        <taxon>Bacillati</taxon>
        <taxon>Actinomycetota</taxon>
        <taxon>Actinomycetes</taxon>
        <taxon>Mycobacteriales</taxon>
        <taxon>Gordoniaceae</taxon>
        <taxon>Gordonia</taxon>
    </lineage>
</organism>
<feature type="compositionally biased region" description="Basic and acidic residues" evidence="11">
    <location>
        <begin position="469"/>
        <end position="478"/>
    </location>
</feature>
<evidence type="ECO:0000256" key="1">
    <source>
        <dbReference type="ARBA" id="ARBA00004771"/>
    </source>
</evidence>
<evidence type="ECO:0000256" key="3">
    <source>
        <dbReference type="ARBA" id="ARBA00009587"/>
    </source>
</evidence>
<evidence type="ECO:0000259" key="13">
    <source>
        <dbReference type="Pfam" id="PF06974"/>
    </source>
</evidence>
<comment type="pathway">
    <text evidence="2">Lipid metabolism.</text>
</comment>
<comment type="caution">
    <text evidence="14">The sequence shown here is derived from an EMBL/GenBank/DDBJ whole genome shotgun (WGS) entry which is preliminary data.</text>
</comment>
<evidence type="ECO:0000256" key="2">
    <source>
        <dbReference type="ARBA" id="ARBA00005189"/>
    </source>
</evidence>
<feature type="domain" description="O-acyltransferase WSD1-like N-terminal" evidence="12">
    <location>
        <begin position="33"/>
        <end position="271"/>
    </location>
</feature>
<dbReference type="AlphaFoldDB" id="A0A846WIK7"/>
<dbReference type="EC" id="2.3.1.20" evidence="4"/>
<comment type="catalytic activity">
    <reaction evidence="10">
        <text>an acyl-CoA + a 1,2-diacyl-sn-glycerol = a triacyl-sn-glycerol + CoA</text>
        <dbReference type="Rhea" id="RHEA:10868"/>
        <dbReference type="ChEBI" id="CHEBI:17815"/>
        <dbReference type="ChEBI" id="CHEBI:57287"/>
        <dbReference type="ChEBI" id="CHEBI:58342"/>
        <dbReference type="ChEBI" id="CHEBI:64615"/>
        <dbReference type="EC" id="2.3.1.20"/>
    </reaction>
</comment>
<dbReference type="InterPro" id="IPR045034">
    <property type="entry name" value="O-acyltransferase_WSD1-like"/>
</dbReference>
<evidence type="ECO:0000313" key="15">
    <source>
        <dbReference type="Proteomes" id="UP000563898"/>
    </source>
</evidence>
<evidence type="ECO:0000256" key="11">
    <source>
        <dbReference type="SAM" id="MobiDB-lite"/>
    </source>
</evidence>
<protein>
    <recommendedName>
        <fullName evidence="4">diacylglycerol O-acyltransferase</fullName>
        <ecNumber evidence="4">2.3.1.20</ecNumber>
    </recommendedName>
</protein>
<dbReference type="InterPro" id="IPR023213">
    <property type="entry name" value="CAT-like_dom_sf"/>
</dbReference>
<evidence type="ECO:0000259" key="12">
    <source>
        <dbReference type="Pfam" id="PF03007"/>
    </source>
</evidence>
<dbReference type="GO" id="GO:0001666">
    <property type="term" value="P:response to hypoxia"/>
    <property type="evidence" value="ECO:0007669"/>
    <property type="project" value="TreeGrafter"/>
</dbReference>
<keyword evidence="6" id="KW-0808">Transferase</keyword>
<reference evidence="14 15" key="1">
    <citation type="submission" date="2020-04" db="EMBL/GenBank/DDBJ databases">
        <title>MicrobeNet Type strains.</title>
        <authorList>
            <person name="Nicholson A.C."/>
        </authorList>
    </citation>
    <scope>NUCLEOTIDE SEQUENCE [LARGE SCALE GENOMIC DNA]</scope>
    <source>
        <strain evidence="14 15">ATCC BAA-14</strain>
    </source>
</reference>
<dbReference type="GO" id="GO:0006071">
    <property type="term" value="P:glycerol metabolic process"/>
    <property type="evidence" value="ECO:0007669"/>
    <property type="project" value="UniProtKB-KW"/>
</dbReference>
<dbReference type="Gene3D" id="3.30.559.10">
    <property type="entry name" value="Chloramphenicol acetyltransferase-like domain"/>
    <property type="match status" value="1"/>
</dbReference>
<accession>A0A846WIK7</accession>
<evidence type="ECO:0000256" key="10">
    <source>
        <dbReference type="ARBA" id="ARBA00048109"/>
    </source>
</evidence>
<comment type="similarity">
    <text evidence="3">Belongs to the long-chain O-acyltransferase family.</text>
</comment>
<keyword evidence="8" id="KW-0443">Lipid metabolism</keyword>
<name>A0A846WIK7_9ACTN</name>
<sequence length="489" mass="52558">MGAFDAVMFGIEDDPLLRSSITLVAMLDRAPDLALVTDRTERLTRLQPRLRQRAVGNPMSLAPPRWEVDPHFDAGFHLRWRRAPGEREALAEVLDFAERMSEADFDRARPLWEAAIITGLVDDQAALIVKIHHCITDGIGGLAMAASLFDLSRDAPEPGDMPTVPAAEPSSLIHRVEQAVGFEVRAAAYDAARLARLAFSTGRTAVTNPVGVTRQAVDTAASTIRMLAPQGRPLSTLMSDRSLSVDFSVVEVPLDALKSAARRHDTTLNTCFLAVVTAALRDYHVALGEQLRRVRVNMPVSVRTDSDEAAGNHWVPARFVMPAEPADVSGLLRRIEPVVRRAQHDPALRASTIVYQLLASLPAPLTTSIAGSLMKGVDVAATNVPGPPMPVYTAGAKVTKLIPFAPKSGAAVNVGLMSYAGGVFLGVNCDPAAVTDSRLFTECVRTALADLLHPRGPQPPDRRLTAVIDHSDTSDQEAKAVVTVSSSRP</sequence>
<proteinExistence type="inferred from homology"/>
<dbReference type="GO" id="GO:0051701">
    <property type="term" value="P:biological process involved in interaction with host"/>
    <property type="evidence" value="ECO:0007669"/>
    <property type="project" value="TreeGrafter"/>
</dbReference>
<dbReference type="Proteomes" id="UP000563898">
    <property type="component" value="Unassembled WGS sequence"/>
</dbReference>
<dbReference type="UniPathway" id="UPA00282"/>
<dbReference type="SUPFAM" id="SSF52777">
    <property type="entry name" value="CoA-dependent acyltransferases"/>
    <property type="match status" value="2"/>
</dbReference>
<feature type="region of interest" description="Disordered" evidence="11">
    <location>
        <begin position="469"/>
        <end position="489"/>
    </location>
</feature>
<dbReference type="Pfam" id="PF06974">
    <property type="entry name" value="WS_DGAT_C"/>
    <property type="match status" value="1"/>
</dbReference>
<dbReference type="PANTHER" id="PTHR31650:SF1">
    <property type="entry name" value="WAX ESTER SYNTHASE_DIACYLGLYCEROL ACYLTRANSFERASE 4-RELATED"/>
    <property type="match status" value="1"/>
</dbReference>